<keyword evidence="2" id="KW-1185">Reference proteome</keyword>
<evidence type="ECO:0008006" key="3">
    <source>
        <dbReference type="Google" id="ProtNLM"/>
    </source>
</evidence>
<gene>
    <name evidence="1" type="ORF">UO65_4481</name>
</gene>
<evidence type="ECO:0000313" key="1">
    <source>
        <dbReference type="EMBL" id="EWC60235.1"/>
    </source>
</evidence>
<dbReference type="STRING" id="909613.UO65_4481"/>
<reference evidence="1 2" key="1">
    <citation type="journal article" date="2014" name="Genome Announc.">
        <title>Draft Genome Sequence of the Antitrypanosomally Active Sponge-Associated Bacterium Actinokineospora sp. Strain EG49.</title>
        <authorList>
            <person name="Harjes J."/>
            <person name="Ryu T."/>
            <person name="Abdelmohsen U.R."/>
            <person name="Moitinho-Silva L."/>
            <person name="Horn H."/>
            <person name="Ravasi T."/>
            <person name="Hentschel U."/>
        </authorList>
    </citation>
    <scope>NUCLEOTIDE SEQUENCE [LARGE SCALE GENOMIC DNA]</scope>
    <source>
        <strain evidence="1 2">EG49</strain>
    </source>
</reference>
<dbReference type="EMBL" id="AYXG01000166">
    <property type="protein sequence ID" value="EWC60235.1"/>
    <property type="molecule type" value="Genomic_DNA"/>
</dbReference>
<protein>
    <recommendedName>
        <fullName evidence="3">BioF2-like acetyltransferase domain-containing protein</fullName>
    </recommendedName>
</protein>
<comment type="caution">
    <text evidence="1">The sequence shown here is derived from an EMBL/GenBank/DDBJ whole genome shotgun (WGS) entry which is preliminary data.</text>
</comment>
<dbReference type="AlphaFoldDB" id="W7IH68"/>
<evidence type="ECO:0000313" key="2">
    <source>
        <dbReference type="Proteomes" id="UP000019277"/>
    </source>
</evidence>
<proteinExistence type="predicted"/>
<dbReference type="eggNOG" id="COG3146">
    <property type="taxonomic scope" value="Bacteria"/>
</dbReference>
<sequence>MLDPRTDPEPAYWDDLRTQAGLRADWAWPVLAVQAWGARTPQLVTVLFDGAEPVAAVNAGWLGLPAGRFSFARAGSRPRLGALHVRGPGSAAVPGWWSAEHVPLAEFADAYTRAARAALGPGALGVVWRQVRPDQVDQIKHRVGKALTTEPLWTIHTGRWTDREQWLMALSRSRRSNLRGIVKRMTADDNLEVRVQTGAVIDDRPVAEVMRWNDAKYGGALIPRVRVLGGYLRELSAQPDVRSYSYLDRSTGRLLAFGHVLDHPQRPVVRSWSQLPRDRGGIRDLYFHHLASVVGWSIDEGRLGLELGKGKSREKESLGAEPTEQVALAVPTRWW</sequence>
<dbReference type="Proteomes" id="UP000019277">
    <property type="component" value="Unassembled WGS sequence"/>
</dbReference>
<name>W7IH68_9PSEU</name>
<organism evidence="1 2">
    <name type="scientific">Actinokineospora spheciospongiae</name>
    <dbReference type="NCBI Taxonomy" id="909613"/>
    <lineage>
        <taxon>Bacteria</taxon>
        <taxon>Bacillati</taxon>
        <taxon>Actinomycetota</taxon>
        <taxon>Actinomycetes</taxon>
        <taxon>Pseudonocardiales</taxon>
        <taxon>Pseudonocardiaceae</taxon>
        <taxon>Actinokineospora</taxon>
    </lineage>
</organism>
<accession>W7IH68</accession>